<gene>
    <name evidence="1" type="ORF">Q2T42_09570</name>
</gene>
<dbReference type="CDD" id="cd07824">
    <property type="entry name" value="SRPBCC_6"/>
    <property type="match status" value="1"/>
</dbReference>
<dbReference type="AlphaFoldDB" id="A0AA96X0H5"/>
<dbReference type="InterPro" id="IPR023393">
    <property type="entry name" value="START-like_dom_sf"/>
</dbReference>
<dbReference type="InterPro" id="IPR019587">
    <property type="entry name" value="Polyketide_cyclase/dehydratase"/>
</dbReference>
<dbReference type="Gene3D" id="3.30.530.20">
    <property type="match status" value="1"/>
</dbReference>
<reference evidence="1" key="2">
    <citation type="submission" date="2023-07" db="EMBL/GenBank/DDBJ databases">
        <authorList>
            <person name="Bai X.-H."/>
            <person name="Wang H.-H."/>
            <person name="Wang J."/>
            <person name="Ma M.-Y."/>
            <person name="Hu H.-H."/>
            <person name="Song Z.-L."/>
            <person name="Ma H.-G."/>
            <person name="Fan Y."/>
            <person name="Du C.-Y."/>
            <person name="Xu J.-C."/>
        </authorList>
    </citation>
    <scope>NUCLEOTIDE SEQUENCE</scope>
    <source>
        <strain evidence="1">CZ1</strain>
    </source>
</reference>
<name>A0AA96X0H5_LEPBY</name>
<organism evidence="1">
    <name type="scientific">Leptolyngbya boryana CZ1</name>
    <dbReference type="NCBI Taxonomy" id="3060204"/>
    <lineage>
        <taxon>Bacteria</taxon>
        <taxon>Bacillati</taxon>
        <taxon>Cyanobacteriota</taxon>
        <taxon>Cyanophyceae</taxon>
        <taxon>Leptolyngbyales</taxon>
        <taxon>Leptolyngbyaceae</taxon>
        <taxon>Leptolyngbya group</taxon>
        <taxon>Leptolyngbya</taxon>
    </lineage>
</organism>
<protein>
    <submittedName>
        <fullName evidence="1">SRPBCC family protein</fullName>
    </submittedName>
</protein>
<sequence length="173" mass="19855">MAEYQFATRWLIAAPIEQVWEEILNTKSWHLWWDAVDSVVDLEAGDSNGVGTVQRFVWKTPLSYTLTFNTRVIRLEAPIVMEAIAIGDVEGRGLWELTTLDRGTEIYYTWTVRTTKRWMNALAVIARPLLEWNHNIIMQQGGKGLAQRLQTELLASENVEPSKLFSKAEGLKY</sequence>
<accession>A0AA96X0H5</accession>
<proteinExistence type="predicted"/>
<dbReference type="EMBL" id="CP130144">
    <property type="protein sequence ID" value="WNZ48078.1"/>
    <property type="molecule type" value="Genomic_DNA"/>
</dbReference>
<dbReference type="RefSeq" id="WP_316428488.1">
    <property type="nucleotide sequence ID" value="NZ_CP130144.1"/>
</dbReference>
<evidence type="ECO:0000313" key="1">
    <source>
        <dbReference type="EMBL" id="WNZ48078.1"/>
    </source>
</evidence>
<dbReference type="SUPFAM" id="SSF55961">
    <property type="entry name" value="Bet v1-like"/>
    <property type="match status" value="1"/>
</dbReference>
<dbReference type="Pfam" id="PF10604">
    <property type="entry name" value="Polyketide_cyc2"/>
    <property type="match status" value="1"/>
</dbReference>
<reference evidence="1" key="1">
    <citation type="journal article" date="2023" name="Plants (Basel)">
        <title>Genomic Analysis of Leptolyngbya boryana CZ1 Reveals Efficient Carbon Fixation Modules.</title>
        <authorList>
            <person name="Bai X."/>
            <person name="Wang H."/>
            <person name="Cheng W."/>
            <person name="Wang J."/>
            <person name="Ma M."/>
            <person name="Hu H."/>
            <person name="Song Z."/>
            <person name="Ma H."/>
            <person name="Fan Y."/>
            <person name="Du C."/>
            <person name="Xu J."/>
        </authorList>
    </citation>
    <scope>NUCLEOTIDE SEQUENCE</scope>
    <source>
        <strain evidence="1">CZ1</strain>
    </source>
</reference>